<comment type="caution">
    <text evidence="2">The sequence shown here is derived from an EMBL/GenBank/DDBJ whole genome shotgun (WGS) entry which is preliminary data.</text>
</comment>
<feature type="compositionally biased region" description="Acidic residues" evidence="1">
    <location>
        <begin position="109"/>
        <end position="121"/>
    </location>
</feature>
<dbReference type="EMBL" id="BKCJ011564500">
    <property type="protein sequence ID" value="GFD42023.1"/>
    <property type="molecule type" value="Genomic_DNA"/>
</dbReference>
<evidence type="ECO:0000313" key="2">
    <source>
        <dbReference type="EMBL" id="GFD42023.1"/>
    </source>
</evidence>
<feature type="non-terminal residue" evidence="2">
    <location>
        <position position="1"/>
    </location>
</feature>
<feature type="non-terminal residue" evidence="2">
    <location>
        <position position="121"/>
    </location>
</feature>
<evidence type="ECO:0000256" key="1">
    <source>
        <dbReference type="SAM" id="MobiDB-lite"/>
    </source>
</evidence>
<feature type="compositionally biased region" description="Basic and acidic residues" evidence="1">
    <location>
        <begin position="1"/>
        <end position="13"/>
    </location>
</feature>
<organism evidence="2">
    <name type="scientific">Tanacetum cinerariifolium</name>
    <name type="common">Dalmatian daisy</name>
    <name type="synonym">Chrysanthemum cinerariifolium</name>
    <dbReference type="NCBI Taxonomy" id="118510"/>
    <lineage>
        <taxon>Eukaryota</taxon>
        <taxon>Viridiplantae</taxon>
        <taxon>Streptophyta</taxon>
        <taxon>Embryophyta</taxon>
        <taxon>Tracheophyta</taxon>
        <taxon>Spermatophyta</taxon>
        <taxon>Magnoliopsida</taxon>
        <taxon>eudicotyledons</taxon>
        <taxon>Gunneridae</taxon>
        <taxon>Pentapetalae</taxon>
        <taxon>asterids</taxon>
        <taxon>campanulids</taxon>
        <taxon>Asterales</taxon>
        <taxon>Asteraceae</taxon>
        <taxon>Asteroideae</taxon>
        <taxon>Anthemideae</taxon>
        <taxon>Anthemidinae</taxon>
        <taxon>Tanacetum</taxon>
    </lineage>
</organism>
<proteinExistence type="predicted"/>
<feature type="compositionally biased region" description="Basic and acidic residues" evidence="1">
    <location>
        <begin position="69"/>
        <end position="84"/>
    </location>
</feature>
<feature type="compositionally biased region" description="Acidic residues" evidence="1">
    <location>
        <begin position="49"/>
        <end position="68"/>
    </location>
</feature>
<name>A0A699W5I9_TANCI</name>
<dbReference type="AlphaFoldDB" id="A0A699W5I9"/>
<feature type="region of interest" description="Disordered" evidence="1">
    <location>
        <begin position="1"/>
        <end position="121"/>
    </location>
</feature>
<feature type="compositionally biased region" description="Acidic residues" evidence="1">
    <location>
        <begin position="85"/>
        <end position="98"/>
    </location>
</feature>
<accession>A0A699W5I9</accession>
<protein>
    <submittedName>
        <fullName evidence="2">Uncharacterized protein</fullName>
    </submittedName>
</protein>
<reference evidence="2" key="1">
    <citation type="journal article" date="2019" name="Sci. Rep.">
        <title>Draft genome of Tanacetum cinerariifolium, the natural source of mosquito coil.</title>
        <authorList>
            <person name="Yamashiro T."/>
            <person name="Shiraishi A."/>
            <person name="Satake H."/>
            <person name="Nakayama K."/>
        </authorList>
    </citation>
    <scope>NUCLEOTIDE SEQUENCE</scope>
</reference>
<gene>
    <name evidence="2" type="ORF">Tci_913992</name>
</gene>
<feature type="compositionally biased region" description="Basic and acidic residues" evidence="1">
    <location>
        <begin position="99"/>
        <end position="108"/>
    </location>
</feature>
<sequence length="121" mass="13722">TEPSDVERTEAKQLKIVLRRSRHEMHISQQGGSGIDEGSGSKPGVLDVPFDDSEEELSWNSFDDEDFDTQTKGRDESEVPKIDEQETTESDEGDDEATESDRESKDEETREQEEESFDPIP</sequence>